<dbReference type="EMBL" id="JAQQWP010000008">
    <property type="protein sequence ID" value="KAK8105119.1"/>
    <property type="molecule type" value="Genomic_DNA"/>
</dbReference>
<proteinExistence type="predicted"/>
<feature type="transmembrane region" description="Helical" evidence="2">
    <location>
        <begin position="262"/>
        <end position="283"/>
    </location>
</feature>
<evidence type="ECO:0000313" key="3">
    <source>
        <dbReference type="EMBL" id="KAK8105119.1"/>
    </source>
</evidence>
<evidence type="ECO:0000313" key="4">
    <source>
        <dbReference type="Proteomes" id="UP001392437"/>
    </source>
</evidence>
<keyword evidence="2" id="KW-1133">Transmembrane helix</keyword>
<feature type="region of interest" description="Disordered" evidence="1">
    <location>
        <begin position="161"/>
        <end position="201"/>
    </location>
</feature>
<evidence type="ECO:0000256" key="2">
    <source>
        <dbReference type="SAM" id="Phobius"/>
    </source>
</evidence>
<accession>A0AAW0QNG7</accession>
<keyword evidence="2" id="KW-0472">Membrane</keyword>
<organism evidence="3 4">
    <name type="scientific">Apiospora kogelbergensis</name>
    <dbReference type="NCBI Taxonomy" id="1337665"/>
    <lineage>
        <taxon>Eukaryota</taxon>
        <taxon>Fungi</taxon>
        <taxon>Dikarya</taxon>
        <taxon>Ascomycota</taxon>
        <taxon>Pezizomycotina</taxon>
        <taxon>Sordariomycetes</taxon>
        <taxon>Xylariomycetidae</taxon>
        <taxon>Amphisphaeriales</taxon>
        <taxon>Apiosporaceae</taxon>
        <taxon>Apiospora</taxon>
    </lineage>
</organism>
<feature type="compositionally biased region" description="Low complexity" evidence="1">
    <location>
        <begin position="69"/>
        <end position="84"/>
    </location>
</feature>
<comment type="caution">
    <text evidence="3">The sequence shown here is derived from an EMBL/GenBank/DDBJ whole genome shotgun (WGS) entry which is preliminary data.</text>
</comment>
<sequence>MSSSPIANNGNLEVVPLNGDGDSQPDKQKPTWFLAPPIPPFSSGATESPLPVQRPFPEQVAGDESKSFPGIGSSAISAPAAVSPQKPVLSPKSEGLVQERDIPSFLDLPPPATLASTVDNNNEDDEHDELASELGLPPGIGSLFRKRKPVDPNYWAKRTADMEKRSEPDPPHEPEPLFEHAFQRGSNERVPRLPSQPDSSERQRQLVDIWQHLVDELESETPHVFMGRSGGWHTLEEFMAGQKADLPWWKCCCTRVLCPRRILTLLLLFLLLACFWMLTRIALSVTGPDMHTGIDSPYIAVVRSIQPMPLPSQTPTTQ</sequence>
<name>A0AAW0QNG7_9PEZI</name>
<evidence type="ECO:0000256" key="1">
    <source>
        <dbReference type="SAM" id="MobiDB-lite"/>
    </source>
</evidence>
<keyword evidence="2" id="KW-0812">Transmembrane</keyword>
<gene>
    <name evidence="3" type="ORF">PG999_008478</name>
</gene>
<feature type="compositionally biased region" description="Basic and acidic residues" evidence="1">
    <location>
        <begin position="161"/>
        <end position="191"/>
    </location>
</feature>
<reference evidence="3 4" key="1">
    <citation type="submission" date="2023-01" db="EMBL/GenBank/DDBJ databases">
        <title>Analysis of 21 Apiospora genomes using comparative genomics revels a genus with tremendous synthesis potential of carbohydrate active enzymes and secondary metabolites.</title>
        <authorList>
            <person name="Sorensen T."/>
        </authorList>
    </citation>
    <scope>NUCLEOTIDE SEQUENCE [LARGE SCALE GENOMIC DNA]</scope>
    <source>
        <strain evidence="3 4">CBS 117206</strain>
    </source>
</reference>
<protein>
    <submittedName>
        <fullName evidence="3">Uncharacterized protein</fullName>
    </submittedName>
</protein>
<dbReference type="AlphaFoldDB" id="A0AAW0QNG7"/>
<feature type="compositionally biased region" description="Polar residues" evidence="1">
    <location>
        <begin position="1"/>
        <end position="11"/>
    </location>
</feature>
<keyword evidence="4" id="KW-1185">Reference proteome</keyword>
<dbReference type="Proteomes" id="UP001392437">
    <property type="component" value="Unassembled WGS sequence"/>
</dbReference>
<feature type="region of interest" description="Disordered" evidence="1">
    <location>
        <begin position="1"/>
        <end position="147"/>
    </location>
</feature>